<dbReference type="AlphaFoldDB" id="A0A0F5PXQ6"/>
<name>A0A0F5PXQ6_9HYPH</name>
<keyword evidence="3" id="KW-1185">Reference proteome</keyword>
<dbReference type="Proteomes" id="UP000033519">
    <property type="component" value="Unassembled WGS sequence"/>
</dbReference>
<evidence type="ECO:0000313" key="3">
    <source>
        <dbReference type="Proteomes" id="UP000033519"/>
    </source>
</evidence>
<evidence type="ECO:0000313" key="4">
    <source>
        <dbReference type="Proteomes" id="UP000182258"/>
    </source>
</evidence>
<evidence type="ECO:0000313" key="2">
    <source>
        <dbReference type="EMBL" id="SFC29058.1"/>
    </source>
</evidence>
<dbReference type="Proteomes" id="UP000182258">
    <property type="component" value="Unassembled WGS sequence"/>
</dbReference>
<dbReference type="PATRIC" id="fig|728005.3.peg.4497"/>
<evidence type="ECO:0000313" key="1">
    <source>
        <dbReference type="EMBL" id="KKC33166.1"/>
    </source>
</evidence>
<gene>
    <name evidence="2" type="ORF">SAMN04488059_103273</name>
    <name evidence="1" type="ORF">WH91_08900</name>
</gene>
<dbReference type="RefSeq" id="WP_074797319.1">
    <property type="nucleotide sequence ID" value="NZ_FOMB01000003.1"/>
</dbReference>
<proteinExistence type="predicted"/>
<organism evidence="2 4">
    <name type="scientific">Devosia psychrophila</name>
    <dbReference type="NCBI Taxonomy" id="728005"/>
    <lineage>
        <taxon>Bacteria</taxon>
        <taxon>Pseudomonadati</taxon>
        <taxon>Pseudomonadota</taxon>
        <taxon>Alphaproteobacteria</taxon>
        <taxon>Hyphomicrobiales</taxon>
        <taxon>Devosiaceae</taxon>
        <taxon>Devosia</taxon>
    </lineage>
</organism>
<protein>
    <submittedName>
        <fullName evidence="2">Uncharacterized protein</fullName>
    </submittedName>
</protein>
<reference evidence="1 3" key="1">
    <citation type="submission" date="2015-03" db="EMBL/GenBank/DDBJ databases">
        <authorList>
            <person name="Lepp D."/>
            <person name="Hassan Y.I."/>
            <person name="Li X.-Z."/>
            <person name="Zhou T."/>
        </authorList>
    </citation>
    <scope>NUCLEOTIDE SEQUENCE [LARGE SCALE GENOMIC DNA]</scope>
    <source>
        <strain evidence="1 3">Cr7-05</strain>
    </source>
</reference>
<dbReference type="EMBL" id="FOMB01000003">
    <property type="protein sequence ID" value="SFC29058.1"/>
    <property type="molecule type" value="Genomic_DNA"/>
</dbReference>
<accession>A0A0F5PXQ6</accession>
<reference evidence="2 4" key="2">
    <citation type="submission" date="2016-10" db="EMBL/GenBank/DDBJ databases">
        <authorList>
            <person name="de Groot N.N."/>
        </authorList>
    </citation>
    <scope>NUCLEOTIDE SEQUENCE [LARGE SCALE GENOMIC DNA]</scope>
    <source>
        <strain evidence="2 4">CGMCC 1.10210</strain>
    </source>
</reference>
<sequence>MRSLLFSVTSTRAGNTFDSCRAYAAALYAIYYPVCFLPGKIGRAWRLTQDFNAILRASNNYELAGSD</sequence>
<dbReference type="EMBL" id="LAPV01000093">
    <property type="protein sequence ID" value="KKC33166.1"/>
    <property type="molecule type" value="Genomic_DNA"/>
</dbReference>